<comment type="caution">
    <text evidence="2">The sequence shown here is derived from an EMBL/GenBank/DDBJ whole genome shotgun (WGS) entry which is preliminary data.</text>
</comment>
<dbReference type="Proteomes" id="UP000252914">
    <property type="component" value="Unassembled WGS sequence"/>
</dbReference>
<dbReference type="AlphaFoldDB" id="A0A367FF87"/>
<accession>A0A367FF87</accession>
<evidence type="ECO:0000313" key="2">
    <source>
        <dbReference type="EMBL" id="RCG28492.1"/>
    </source>
</evidence>
<organism evidence="2 3">
    <name type="scientific">Streptomyces diacarni</name>
    <dbReference type="NCBI Taxonomy" id="2800381"/>
    <lineage>
        <taxon>Bacteria</taxon>
        <taxon>Bacillati</taxon>
        <taxon>Actinomycetota</taxon>
        <taxon>Actinomycetes</taxon>
        <taxon>Kitasatosporales</taxon>
        <taxon>Streptomycetaceae</taxon>
        <taxon>Streptomyces</taxon>
    </lineage>
</organism>
<name>A0A367FF87_9ACTN</name>
<reference evidence="2 3" key="1">
    <citation type="submission" date="2018-06" db="EMBL/GenBank/DDBJ databases">
        <title>Streptomyces reniochalinae sp. nov. and Streptomyces diacarnus sp. nov. from marine sponges.</title>
        <authorList>
            <person name="Li L."/>
        </authorList>
    </citation>
    <scope>NUCLEOTIDE SEQUENCE [LARGE SCALE GENOMIC DNA]</scope>
    <source>
        <strain evidence="2 3">LHW51701</strain>
    </source>
</reference>
<gene>
    <name evidence="2" type="ORF">DTL70_02315</name>
</gene>
<feature type="compositionally biased region" description="Basic and acidic residues" evidence="1">
    <location>
        <begin position="1"/>
        <end position="10"/>
    </location>
</feature>
<keyword evidence="3" id="KW-1185">Reference proteome</keyword>
<feature type="region of interest" description="Disordered" evidence="1">
    <location>
        <begin position="1"/>
        <end position="49"/>
    </location>
</feature>
<evidence type="ECO:0000256" key="1">
    <source>
        <dbReference type="SAM" id="MobiDB-lite"/>
    </source>
</evidence>
<evidence type="ECO:0000313" key="3">
    <source>
        <dbReference type="Proteomes" id="UP000252914"/>
    </source>
</evidence>
<protein>
    <submittedName>
        <fullName evidence="2">Uncharacterized protein</fullName>
    </submittedName>
</protein>
<dbReference type="EMBL" id="QOIN01000025">
    <property type="protein sequence ID" value="RCG28492.1"/>
    <property type="molecule type" value="Genomic_DNA"/>
</dbReference>
<proteinExistence type="predicted"/>
<sequence length="90" mass="9317">MGYGEHDWPDRAPAASAAPKSQGRLRTVAVRTSSPLRGEGLSAADTSSDQFPVGVTAVDVRRADEVDAQAECAVDGGDRGRLVTSRSCGS</sequence>